<dbReference type="PROSITE" id="PS50043">
    <property type="entry name" value="HTH_LUXR_2"/>
    <property type="match status" value="1"/>
</dbReference>
<evidence type="ECO:0000256" key="4">
    <source>
        <dbReference type="SAM" id="MobiDB-lite"/>
    </source>
</evidence>
<evidence type="ECO:0000259" key="6">
    <source>
        <dbReference type="PROSITE" id="PS50043"/>
    </source>
</evidence>
<dbReference type="Gene3D" id="1.10.10.10">
    <property type="entry name" value="Winged helix-like DNA-binding domain superfamily/Winged helix DNA-binding domain"/>
    <property type="match status" value="1"/>
</dbReference>
<dbReference type="InterPro" id="IPR036388">
    <property type="entry name" value="WH-like_DNA-bd_sf"/>
</dbReference>
<dbReference type="CDD" id="cd06170">
    <property type="entry name" value="LuxR_C_like"/>
    <property type="match status" value="1"/>
</dbReference>
<feature type="domain" description="HTH luxR-type" evidence="6">
    <location>
        <begin position="1"/>
        <end position="66"/>
    </location>
</feature>
<keyword evidence="3" id="KW-0804">Transcription</keyword>
<evidence type="ECO:0000313" key="8">
    <source>
        <dbReference type="Proteomes" id="UP000522081"/>
    </source>
</evidence>
<dbReference type="EMBL" id="JACBZF010000005">
    <property type="protein sequence ID" value="NYH96310.1"/>
    <property type="molecule type" value="Genomic_DNA"/>
</dbReference>
<keyword evidence="8" id="KW-1185">Reference proteome</keyword>
<reference evidence="7 8" key="1">
    <citation type="submission" date="2020-07" db="EMBL/GenBank/DDBJ databases">
        <title>Genomic Encyclopedia of Type Strains, Phase IV (KMG-IV): sequencing the most valuable type-strain genomes for metagenomic binning, comparative biology and taxonomic classification.</title>
        <authorList>
            <person name="Goeker M."/>
        </authorList>
    </citation>
    <scope>NUCLEOTIDE SEQUENCE [LARGE SCALE GENOMIC DNA]</scope>
    <source>
        <strain evidence="7 8">DSM 29043</strain>
    </source>
</reference>
<feature type="compositionally biased region" description="Basic and acidic residues" evidence="4">
    <location>
        <begin position="83"/>
        <end position="95"/>
    </location>
</feature>
<dbReference type="AlphaFoldDB" id="A0A7Y9XXN0"/>
<proteinExistence type="predicted"/>
<dbReference type="InterPro" id="IPR000792">
    <property type="entry name" value="Tscrpt_reg_LuxR_C"/>
</dbReference>
<evidence type="ECO:0000256" key="3">
    <source>
        <dbReference type="ARBA" id="ARBA00023163"/>
    </source>
</evidence>
<dbReference type="GO" id="GO:0003677">
    <property type="term" value="F:DNA binding"/>
    <property type="evidence" value="ECO:0007669"/>
    <property type="project" value="UniProtKB-KW"/>
</dbReference>
<organism evidence="7 8">
    <name type="scientific">Novosphingobium marinum</name>
    <dbReference type="NCBI Taxonomy" id="1514948"/>
    <lineage>
        <taxon>Bacteria</taxon>
        <taxon>Pseudomonadati</taxon>
        <taxon>Pseudomonadota</taxon>
        <taxon>Alphaproteobacteria</taxon>
        <taxon>Sphingomonadales</taxon>
        <taxon>Sphingomonadaceae</taxon>
        <taxon>Novosphingobium</taxon>
    </lineage>
</organism>
<keyword evidence="5" id="KW-0812">Transmembrane</keyword>
<dbReference type="GO" id="GO:0006355">
    <property type="term" value="P:regulation of DNA-templated transcription"/>
    <property type="evidence" value="ECO:0007669"/>
    <property type="project" value="InterPro"/>
</dbReference>
<evidence type="ECO:0000256" key="2">
    <source>
        <dbReference type="ARBA" id="ARBA00023125"/>
    </source>
</evidence>
<dbReference type="SUPFAM" id="SSF46894">
    <property type="entry name" value="C-terminal effector domain of the bipartite response regulators"/>
    <property type="match status" value="1"/>
</dbReference>
<evidence type="ECO:0000256" key="1">
    <source>
        <dbReference type="ARBA" id="ARBA00023015"/>
    </source>
</evidence>
<keyword evidence="1" id="KW-0805">Transcription regulation</keyword>
<accession>A0A7Y9XXN0</accession>
<keyword evidence="5" id="KW-1133">Transmembrane helix</keyword>
<protein>
    <submittedName>
        <fullName evidence="7">DNA-binding CsgD family transcriptional regulator</fullName>
    </submittedName>
</protein>
<dbReference type="PANTHER" id="PTHR44688:SF16">
    <property type="entry name" value="DNA-BINDING TRANSCRIPTIONAL ACTIVATOR DEVR_DOSR"/>
    <property type="match status" value="1"/>
</dbReference>
<evidence type="ECO:0000313" key="7">
    <source>
        <dbReference type="EMBL" id="NYH96310.1"/>
    </source>
</evidence>
<keyword evidence="5" id="KW-0472">Membrane</keyword>
<dbReference type="SMART" id="SM00421">
    <property type="entry name" value="HTH_LUXR"/>
    <property type="match status" value="1"/>
</dbReference>
<name>A0A7Y9XXN0_9SPHN</name>
<feature type="region of interest" description="Disordered" evidence="4">
    <location>
        <begin position="72"/>
        <end position="95"/>
    </location>
</feature>
<dbReference type="RefSeq" id="WP_179408163.1">
    <property type="nucleotide sequence ID" value="NZ_BMGF01000005.1"/>
</dbReference>
<dbReference type="InterPro" id="IPR016032">
    <property type="entry name" value="Sig_transdc_resp-reg_C-effctor"/>
</dbReference>
<gene>
    <name evidence="7" type="ORF">FHS75_002649</name>
</gene>
<dbReference type="Pfam" id="PF00196">
    <property type="entry name" value="GerE"/>
    <property type="match status" value="1"/>
</dbReference>
<evidence type="ECO:0000256" key="5">
    <source>
        <dbReference type="SAM" id="Phobius"/>
    </source>
</evidence>
<keyword evidence="2 7" id="KW-0238">DNA-binding</keyword>
<dbReference type="Proteomes" id="UP000522081">
    <property type="component" value="Unassembled WGS sequence"/>
</dbReference>
<dbReference type="PANTHER" id="PTHR44688">
    <property type="entry name" value="DNA-BINDING TRANSCRIPTIONAL ACTIVATOR DEVR_DOSR"/>
    <property type="match status" value="1"/>
</dbReference>
<sequence length="179" mass="19708">MDPDLEQLTPRQREIARLLEDRLTIKEIAGALDISESAVNQHVARIKLRLGVNSLREIAEWSETLENPAAEEGCRKPAYTKNDLPERDGTGEEKVRDARVDMAVFHDAVTFDRYAPWERSASRSVVPRVLDGPHGTVWRIAAILGLAFGMLALVMVGLGVAQGVTEALESDGPAPRNQT</sequence>
<feature type="transmembrane region" description="Helical" evidence="5">
    <location>
        <begin position="137"/>
        <end position="161"/>
    </location>
</feature>
<comment type="caution">
    <text evidence="7">The sequence shown here is derived from an EMBL/GenBank/DDBJ whole genome shotgun (WGS) entry which is preliminary data.</text>
</comment>